<evidence type="ECO:0000259" key="11">
    <source>
        <dbReference type="PROSITE" id="PS50893"/>
    </source>
</evidence>
<sequence>MTPIQVLVVLWLMYEEGGYVCVFGILALFLFIPIQVSCGKLAARIKEKLARLTDERVRLFNELISGINILKLFNWEDTFSKFVQNARRRECNSILRLRFVQAVQSAQMMFLTKLAMLFLLIGLIFSYPDDPKLMISEHIITLYKFLMPLQYSLAFNMPLGVQIMFENVVSFKRIQSFLSTPLLEGETLPEVVDSKKPNICLNDVNANWNEDTSESPTLDYVSLSIEGPKLVAIVGPVGSEKSSLLQAILAELPLSSGSASRSANVAYMPQTAWIFAGTVREKILCGQHFDPVRYEKVLRISTLDVDLRSFPEGDAIEVGEKGVALSGGQKLRISLARLAYTSAILVFLDDRLAIVDPRVADEIFNNCICGYMYNRLRIMVTNQHHLLPKMDLLVVMQEVSWPFIFFGINFSELTKRPEEHDQKASEIAQFKAVEAGTSTIVIESTYDEVSAVAATEEQETSDIGPDLVLNDAELDVRSEAVRTQVTQRQERNSSAQNPDSADDAVTTKVFFIFL</sequence>
<dbReference type="InterPro" id="IPR011527">
    <property type="entry name" value="ABC1_TM_dom"/>
</dbReference>
<evidence type="ECO:0000256" key="10">
    <source>
        <dbReference type="SAM" id="Phobius"/>
    </source>
</evidence>
<dbReference type="Proteomes" id="UP000281553">
    <property type="component" value="Unassembled WGS sequence"/>
</dbReference>
<evidence type="ECO:0000256" key="7">
    <source>
        <dbReference type="ARBA" id="ARBA00022989"/>
    </source>
</evidence>
<dbReference type="GO" id="GO:0005524">
    <property type="term" value="F:ATP binding"/>
    <property type="evidence" value="ECO:0007669"/>
    <property type="project" value="UniProtKB-KW"/>
</dbReference>
<evidence type="ECO:0000256" key="1">
    <source>
        <dbReference type="ARBA" id="ARBA00004141"/>
    </source>
</evidence>
<keyword evidence="3" id="KW-0813">Transport</keyword>
<dbReference type="GO" id="GO:0140359">
    <property type="term" value="F:ABC-type transporter activity"/>
    <property type="evidence" value="ECO:0007669"/>
    <property type="project" value="InterPro"/>
</dbReference>
<keyword evidence="5" id="KW-0547">Nucleotide-binding</keyword>
<keyword evidence="8 10" id="KW-0472">Membrane</keyword>
<keyword evidence="4 10" id="KW-0812">Transmembrane</keyword>
<dbReference type="PROSITE" id="PS50893">
    <property type="entry name" value="ABC_TRANSPORTER_2"/>
    <property type="match status" value="1"/>
</dbReference>
<evidence type="ECO:0000256" key="9">
    <source>
        <dbReference type="SAM" id="MobiDB-lite"/>
    </source>
</evidence>
<evidence type="ECO:0000256" key="2">
    <source>
        <dbReference type="ARBA" id="ARBA00009726"/>
    </source>
</evidence>
<organism evidence="13 14">
    <name type="scientific">Dibothriocephalus latus</name>
    <name type="common">Fish tapeworm</name>
    <name type="synonym">Diphyllobothrium latum</name>
    <dbReference type="NCBI Taxonomy" id="60516"/>
    <lineage>
        <taxon>Eukaryota</taxon>
        <taxon>Metazoa</taxon>
        <taxon>Spiralia</taxon>
        <taxon>Lophotrochozoa</taxon>
        <taxon>Platyhelminthes</taxon>
        <taxon>Cestoda</taxon>
        <taxon>Eucestoda</taxon>
        <taxon>Diphyllobothriidea</taxon>
        <taxon>Diphyllobothriidae</taxon>
        <taxon>Dibothriocephalus</taxon>
    </lineage>
</organism>
<evidence type="ECO:0000256" key="8">
    <source>
        <dbReference type="ARBA" id="ARBA00023136"/>
    </source>
</evidence>
<protein>
    <recommendedName>
        <fullName evidence="15">ABC transmembrane type-1 domain-containing protein</fullName>
    </recommendedName>
</protein>
<dbReference type="PROSITE" id="PS50929">
    <property type="entry name" value="ABC_TM1F"/>
    <property type="match status" value="1"/>
</dbReference>
<proteinExistence type="inferred from homology"/>
<feature type="compositionally biased region" description="Polar residues" evidence="9">
    <location>
        <begin position="482"/>
        <end position="499"/>
    </location>
</feature>
<feature type="domain" description="ABC transporter" evidence="11">
    <location>
        <begin position="199"/>
        <end position="432"/>
    </location>
</feature>
<dbReference type="EMBL" id="UYRU01044249">
    <property type="protein sequence ID" value="VDK85893.1"/>
    <property type="molecule type" value="Genomic_DNA"/>
</dbReference>
<evidence type="ECO:0000313" key="13">
    <source>
        <dbReference type="EMBL" id="VDK85893.1"/>
    </source>
</evidence>
<dbReference type="GO" id="GO:0016887">
    <property type="term" value="F:ATP hydrolysis activity"/>
    <property type="evidence" value="ECO:0007669"/>
    <property type="project" value="InterPro"/>
</dbReference>
<dbReference type="InterPro" id="IPR036640">
    <property type="entry name" value="ABC1_TM_sf"/>
</dbReference>
<dbReference type="Pfam" id="PF00664">
    <property type="entry name" value="ABC_membrane"/>
    <property type="match status" value="1"/>
</dbReference>
<dbReference type="CDD" id="cd03250">
    <property type="entry name" value="ABCC_MRP_domain1"/>
    <property type="match status" value="1"/>
</dbReference>
<dbReference type="PANTHER" id="PTHR24223:SF456">
    <property type="entry name" value="MULTIDRUG RESISTANCE-ASSOCIATED PROTEIN LETHAL(2)03659"/>
    <property type="match status" value="1"/>
</dbReference>
<reference evidence="13 14" key="1">
    <citation type="submission" date="2018-11" db="EMBL/GenBank/DDBJ databases">
        <authorList>
            <consortium name="Pathogen Informatics"/>
        </authorList>
    </citation>
    <scope>NUCLEOTIDE SEQUENCE [LARGE SCALE GENOMIC DNA]</scope>
</reference>
<evidence type="ECO:0000256" key="3">
    <source>
        <dbReference type="ARBA" id="ARBA00022448"/>
    </source>
</evidence>
<dbReference type="AlphaFoldDB" id="A0A3P6TRD1"/>
<evidence type="ECO:0000259" key="12">
    <source>
        <dbReference type="PROSITE" id="PS50929"/>
    </source>
</evidence>
<gene>
    <name evidence="13" type="ORF">DILT_LOCUS3778</name>
</gene>
<dbReference type="GO" id="GO:0016020">
    <property type="term" value="C:membrane"/>
    <property type="evidence" value="ECO:0007669"/>
    <property type="project" value="UniProtKB-SubCell"/>
</dbReference>
<dbReference type="OrthoDB" id="6500128at2759"/>
<dbReference type="Gene3D" id="1.20.1560.10">
    <property type="entry name" value="ABC transporter type 1, transmembrane domain"/>
    <property type="match status" value="1"/>
</dbReference>
<dbReference type="SUPFAM" id="SSF90123">
    <property type="entry name" value="ABC transporter transmembrane region"/>
    <property type="match status" value="1"/>
</dbReference>
<feature type="transmembrane region" description="Helical" evidence="10">
    <location>
        <begin position="106"/>
        <end position="125"/>
    </location>
</feature>
<dbReference type="InterPro" id="IPR050173">
    <property type="entry name" value="ABC_transporter_C-like"/>
</dbReference>
<feature type="domain" description="ABC transmembrane type-1" evidence="12">
    <location>
        <begin position="2"/>
        <end position="160"/>
    </location>
</feature>
<dbReference type="InterPro" id="IPR003439">
    <property type="entry name" value="ABC_transporter-like_ATP-bd"/>
</dbReference>
<dbReference type="Pfam" id="PF00005">
    <property type="entry name" value="ABC_tran"/>
    <property type="match status" value="1"/>
</dbReference>
<evidence type="ECO:0000256" key="6">
    <source>
        <dbReference type="ARBA" id="ARBA00022840"/>
    </source>
</evidence>
<feature type="transmembrane region" description="Helical" evidence="10">
    <location>
        <begin position="17"/>
        <end position="38"/>
    </location>
</feature>
<name>A0A3P6TRD1_DIBLA</name>
<accession>A0A3P6TRD1</accession>
<comment type="similarity">
    <text evidence="2">Belongs to the ABC transporter superfamily. ABCC family. Conjugate transporter (TC 3.A.1.208) subfamily.</text>
</comment>
<dbReference type="InterPro" id="IPR027417">
    <property type="entry name" value="P-loop_NTPase"/>
</dbReference>
<evidence type="ECO:0000256" key="4">
    <source>
        <dbReference type="ARBA" id="ARBA00022692"/>
    </source>
</evidence>
<evidence type="ECO:0008006" key="15">
    <source>
        <dbReference type="Google" id="ProtNLM"/>
    </source>
</evidence>
<dbReference type="PANTHER" id="PTHR24223">
    <property type="entry name" value="ATP-BINDING CASSETTE SUB-FAMILY C"/>
    <property type="match status" value="1"/>
</dbReference>
<feature type="region of interest" description="Disordered" evidence="9">
    <location>
        <begin position="482"/>
        <end position="501"/>
    </location>
</feature>
<comment type="subcellular location">
    <subcellularLocation>
        <location evidence="1">Membrane</location>
        <topology evidence="1">Multi-pass membrane protein</topology>
    </subcellularLocation>
</comment>
<keyword evidence="14" id="KW-1185">Reference proteome</keyword>
<dbReference type="Gene3D" id="3.40.50.300">
    <property type="entry name" value="P-loop containing nucleotide triphosphate hydrolases"/>
    <property type="match status" value="1"/>
</dbReference>
<keyword evidence="7 10" id="KW-1133">Transmembrane helix</keyword>
<keyword evidence="6" id="KW-0067">ATP-binding</keyword>
<evidence type="ECO:0000313" key="14">
    <source>
        <dbReference type="Proteomes" id="UP000281553"/>
    </source>
</evidence>
<evidence type="ECO:0000256" key="5">
    <source>
        <dbReference type="ARBA" id="ARBA00022741"/>
    </source>
</evidence>
<dbReference type="SUPFAM" id="SSF52540">
    <property type="entry name" value="P-loop containing nucleoside triphosphate hydrolases"/>
    <property type="match status" value="1"/>
</dbReference>